<accession>A0A859FFL6</accession>
<dbReference type="PROSITE" id="PS01240">
    <property type="entry name" value="PNP_MTAP_2"/>
    <property type="match status" value="1"/>
</dbReference>
<dbReference type="PANTHER" id="PTHR11904">
    <property type="entry name" value="METHYLTHIOADENOSINE/PURINE NUCLEOSIDE PHOSPHORYLASE"/>
    <property type="match status" value="1"/>
</dbReference>
<evidence type="ECO:0000313" key="11">
    <source>
        <dbReference type="EMBL" id="QKS71026.1"/>
    </source>
</evidence>
<dbReference type="UniPathway" id="UPA00606"/>
<dbReference type="InterPro" id="IPR000845">
    <property type="entry name" value="Nucleoside_phosphorylase_d"/>
</dbReference>
<feature type="domain" description="Nucleoside phosphorylase" evidence="10">
    <location>
        <begin position="20"/>
        <end position="266"/>
    </location>
</feature>
<dbReference type="NCBIfam" id="TIGR01700">
    <property type="entry name" value="PNPH"/>
    <property type="match status" value="1"/>
</dbReference>
<comment type="subunit">
    <text evidence="4">Homotrimer.</text>
</comment>
<dbReference type="PIRSF" id="PIRSF000477">
    <property type="entry name" value="PurNPase"/>
    <property type="match status" value="1"/>
</dbReference>
<comment type="function">
    <text evidence="1">The purine nucleoside phosphorylases catalyze the phosphorolytic breakdown of the N-glycosidic bond in the beta-(deoxy)ribonucleoside molecules, with the formation of the corresponding free purine bases and pentose-1-phosphate. Cleaves guanosine, inosine, 2'-deoxyguanosine and 2'-deoxyinosine.</text>
</comment>
<evidence type="ECO:0000256" key="3">
    <source>
        <dbReference type="ARBA" id="ARBA00006751"/>
    </source>
</evidence>
<dbReference type="KEGG" id="psua:FLK61_30375"/>
<keyword evidence="5" id="KW-0597">Phosphoprotein</keyword>
<dbReference type="EC" id="2.4.2.1" evidence="9"/>
<evidence type="ECO:0000256" key="2">
    <source>
        <dbReference type="ARBA" id="ARBA00005058"/>
    </source>
</evidence>
<dbReference type="InterPro" id="IPR035994">
    <property type="entry name" value="Nucleoside_phosphorylase_sf"/>
</dbReference>
<dbReference type="Pfam" id="PF01048">
    <property type="entry name" value="PNP_UDP_1"/>
    <property type="match status" value="1"/>
</dbReference>
<evidence type="ECO:0000256" key="1">
    <source>
        <dbReference type="ARBA" id="ARBA00002678"/>
    </source>
</evidence>
<dbReference type="InterPro" id="IPR011270">
    <property type="entry name" value="Pur_Nuc_Pase_Ino/Guo-sp"/>
</dbReference>
<evidence type="ECO:0000256" key="6">
    <source>
        <dbReference type="ARBA" id="ARBA00022676"/>
    </source>
</evidence>
<comment type="catalytic activity">
    <reaction evidence="8">
        <text>a purine 2'-deoxy-D-ribonucleoside + phosphate = a purine nucleobase + 2-deoxy-alpha-D-ribose 1-phosphate</text>
        <dbReference type="Rhea" id="RHEA:36431"/>
        <dbReference type="ChEBI" id="CHEBI:26386"/>
        <dbReference type="ChEBI" id="CHEBI:43474"/>
        <dbReference type="ChEBI" id="CHEBI:57259"/>
        <dbReference type="ChEBI" id="CHEBI:142361"/>
        <dbReference type="EC" id="2.4.2.1"/>
    </reaction>
</comment>
<name>A0A859FFL6_9BACI</name>
<keyword evidence="12" id="KW-1185">Reference proteome</keyword>
<evidence type="ECO:0000313" key="12">
    <source>
        <dbReference type="Proteomes" id="UP000318138"/>
    </source>
</evidence>
<dbReference type="RefSeq" id="WP_176009062.1">
    <property type="nucleotide sequence ID" value="NZ_CP041372.2"/>
</dbReference>
<dbReference type="GO" id="GO:0009116">
    <property type="term" value="P:nucleoside metabolic process"/>
    <property type="evidence" value="ECO:0007669"/>
    <property type="project" value="InterPro"/>
</dbReference>
<dbReference type="PANTHER" id="PTHR11904:SF9">
    <property type="entry name" value="PURINE NUCLEOSIDE PHOSPHORYLASE-RELATED"/>
    <property type="match status" value="1"/>
</dbReference>
<reference evidence="12" key="1">
    <citation type="submission" date="2019-07" db="EMBL/GenBank/DDBJ databases">
        <title>Bacillus alkalisoli sp. nov. isolated from saline soil.</title>
        <authorList>
            <person name="Sun J.-Q."/>
            <person name="Xu L."/>
        </authorList>
    </citation>
    <scope>NUCLEOTIDE SEQUENCE [LARGE SCALE GENOMIC DNA]</scope>
    <source>
        <strain evidence="12">M4U3P1</strain>
    </source>
</reference>
<evidence type="ECO:0000256" key="4">
    <source>
        <dbReference type="ARBA" id="ARBA00011233"/>
    </source>
</evidence>
<dbReference type="EMBL" id="CP041372">
    <property type="protein sequence ID" value="QKS71026.1"/>
    <property type="molecule type" value="Genomic_DNA"/>
</dbReference>
<protein>
    <recommendedName>
        <fullName evidence="9">Purine nucleoside phosphorylase</fullName>
        <ecNumber evidence="9">2.4.2.1</ecNumber>
    </recommendedName>
    <alternativeName>
        <fullName evidence="9">Inosine-guanosine phosphorylase</fullName>
    </alternativeName>
</protein>
<organism evidence="11 12">
    <name type="scientific">Paenalkalicoccus suaedae</name>
    <dbReference type="NCBI Taxonomy" id="2592382"/>
    <lineage>
        <taxon>Bacteria</taxon>
        <taxon>Bacillati</taxon>
        <taxon>Bacillota</taxon>
        <taxon>Bacilli</taxon>
        <taxon>Bacillales</taxon>
        <taxon>Bacillaceae</taxon>
        <taxon>Paenalkalicoccus</taxon>
    </lineage>
</organism>
<evidence type="ECO:0000259" key="10">
    <source>
        <dbReference type="Pfam" id="PF01048"/>
    </source>
</evidence>
<dbReference type="GO" id="GO:0005737">
    <property type="term" value="C:cytoplasm"/>
    <property type="evidence" value="ECO:0007669"/>
    <property type="project" value="TreeGrafter"/>
</dbReference>
<dbReference type="AlphaFoldDB" id="A0A859FFL6"/>
<dbReference type="NCBIfam" id="NF006054">
    <property type="entry name" value="PRK08202.1"/>
    <property type="match status" value="1"/>
</dbReference>
<comment type="similarity">
    <text evidence="3 9">Belongs to the PNP/MTAP phosphorylase family.</text>
</comment>
<dbReference type="CDD" id="cd09009">
    <property type="entry name" value="PNP-EcPNPII_like"/>
    <property type="match status" value="1"/>
</dbReference>
<sequence length="274" mass="29689">MTNRHEAAQFIRDKSELSPTVGLILGSGLGELADEITNATYIDYTDIPHFPTSTVAGHKGQLVIGELEGVTVIAMQGRFHYYEGYSMQEVTFPVRVMKELGCESVIVTNACGSMNKNFQPGELMLITDHINFTGANPLIGPNDAELGARFPDMTTAYTRSLQNDTKKLATQNDITLHEGVYLAVSGPTYMAGAELTMLRTFGADVVGMSTVPETIVARHMGMKVLGISCITDMAIGEEMEGITHEEVMEVAAKAKPAFKKLIKLVLKKADALLA</sequence>
<evidence type="ECO:0000256" key="8">
    <source>
        <dbReference type="ARBA" id="ARBA00048556"/>
    </source>
</evidence>
<dbReference type="InterPro" id="IPR018099">
    <property type="entry name" value="Purine_phosphorylase-2_CS"/>
</dbReference>
<dbReference type="NCBIfam" id="TIGR01697">
    <property type="entry name" value="PNPH-PUNA-XAPA"/>
    <property type="match status" value="1"/>
</dbReference>
<proteinExistence type="inferred from homology"/>
<dbReference type="InterPro" id="IPR011268">
    <property type="entry name" value="Purine_phosphorylase"/>
</dbReference>
<dbReference type="GO" id="GO:0004731">
    <property type="term" value="F:purine-nucleoside phosphorylase activity"/>
    <property type="evidence" value="ECO:0007669"/>
    <property type="project" value="UniProtKB-EC"/>
</dbReference>
<evidence type="ECO:0000256" key="5">
    <source>
        <dbReference type="ARBA" id="ARBA00022553"/>
    </source>
</evidence>
<gene>
    <name evidence="11" type="ORF">FLK61_30375</name>
</gene>
<dbReference type="Proteomes" id="UP000318138">
    <property type="component" value="Chromosome"/>
</dbReference>
<comment type="pathway">
    <text evidence="2 9">Purine metabolism; purine nucleoside salvage.</text>
</comment>
<keyword evidence="6 9" id="KW-0328">Glycosyltransferase</keyword>
<evidence type="ECO:0000256" key="7">
    <source>
        <dbReference type="ARBA" id="ARBA00022679"/>
    </source>
</evidence>
<dbReference type="SUPFAM" id="SSF53167">
    <property type="entry name" value="Purine and uridine phosphorylases"/>
    <property type="match status" value="1"/>
</dbReference>
<dbReference type="FunFam" id="3.40.50.1580:FF:000010">
    <property type="entry name" value="Purine nucleoside phosphorylase"/>
    <property type="match status" value="1"/>
</dbReference>
<keyword evidence="7 9" id="KW-0808">Transferase</keyword>
<dbReference type="Gene3D" id="3.40.50.1580">
    <property type="entry name" value="Nucleoside phosphorylase domain"/>
    <property type="match status" value="1"/>
</dbReference>
<evidence type="ECO:0000256" key="9">
    <source>
        <dbReference type="PIRNR" id="PIRNR000477"/>
    </source>
</evidence>